<dbReference type="RefSeq" id="WP_162444743.1">
    <property type="nucleotide sequence ID" value="NZ_CP048222.1"/>
</dbReference>
<name>A0A6C0GL52_9BACT</name>
<keyword evidence="6" id="KW-1185">Reference proteome</keyword>
<feature type="domain" description="Peptidase M16 C-terminal" evidence="4">
    <location>
        <begin position="208"/>
        <end position="383"/>
    </location>
</feature>
<dbReference type="Pfam" id="PF05193">
    <property type="entry name" value="Peptidase_M16_C"/>
    <property type="match status" value="2"/>
</dbReference>
<proteinExistence type="predicted"/>
<protein>
    <submittedName>
        <fullName evidence="5">Insulinase family protein</fullName>
    </submittedName>
</protein>
<dbReference type="PANTHER" id="PTHR11851">
    <property type="entry name" value="METALLOPROTEASE"/>
    <property type="match status" value="1"/>
</dbReference>
<organism evidence="5 6">
    <name type="scientific">Rhodocytophaga rosea</name>
    <dbReference type="NCBI Taxonomy" id="2704465"/>
    <lineage>
        <taxon>Bacteria</taxon>
        <taxon>Pseudomonadati</taxon>
        <taxon>Bacteroidota</taxon>
        <taxon>Cytophagia</taxon>
        <taxon>Cytophagales</taxon>
        <taxon>Rhodocytophagaceae</taxon>
        <taxon>Rhodocytophaga</taxon>
    </lineage>
</organism>
<evidence type="ECO:0000313" key="6">
    <source>
        <dbReference type="Proteomes" id="UP000480178"/>
    </source>
</evidence>
<dbReference type="Proteomes" id="UP000480178">
    <property type="component" value="Chromosome"/>
</dbReference>
<dbReference type="AlphaFoldDB" id="A0A6C0GL52"/>
<evidence type="ECO:0000259" key="3">
    <source>
        <dbReference type="Pfam" id="PF00675"/>
    </source>
</evidence>
<dbReference type="PANTHER" id="PTHR11851:SF220">
    <property type="entry name" value="PEPTIDASE M16 DOMAIN PROTEIN"/>
    <property type="match status" value="1"/>
</dbReference>
<feature type="domain" description="Peptidase M16 N-terminal" evidence="3">
    <location>
        <begin position="522"/>
        <end position="645"/>
    </location>
</feature>
<accession>A0A6C0GL52</accession>
<dbReference type="SUPFAM" id="SSF63411">
    <property type="entry name" value="LuxS/MPP-like metallohydrolase"/>
    <property type="match status" value="4"/>
</dbReference>
<dbReference type="Pfam" id="PF00675">
    <property type="entry name" value="Peptidase_M16"/>
    <property type="match status" value="2"/>
</dbReference>
<dbReference type="InterPro" id="IPR011765">
    <property type="entry name" value="Pept_M16_N"/>
</dbReference>
<keyword evidence="2" id="KW-0732">Signal</keyword>
<feature type="region of interest" description="Disordered" evidence="1">
    <location>
        <begin position="947"/>
        <end position="978"/>
    </location>
</feature>
<gene>
    <name evidence="5" type="ORF">GXP67_19855</name>
</gene>
<dbReference type="KEGG" id="rhoz:GXP67_19855"/>
<dbReference type="GO" id="GO:0046872">
    <property type="term" value="F:metal ion binding"/>
    <property type="evidence" value="ECO:0007669"/>
    <property type="project" value="InterPro"/>
</dbReference>
<dbReference type="InterPro" id="IPR011249">
    <property type="entry name" value="Metalloenz_LuxS/M16"/>
</dbReference>
<feature type="signal peptide" evidence="2">
    <location>
        <begin position="1"/>
        <end position="21"/>
    </location>
</feature>
<evidence type="ECO:0000313" key="5">
    <source>
        <dbReference type="EMBL" id="QHT68738.1"/>
    </source>
</evidence>
<dbReference type="Gene3D" id="3.30.830.10">
    <property type="entry name" value="Metalloenzyme, LuxS/M16 peptidase-like"/>
    <property type="match status" value="4"/>
</dbReference>
<feature type="chain" id="PRO_5025415194" evidence="2">
    <location>
        <begin position="22"/>
        <end position="978"/>
    </location>
</feature>
<feature type="domain" description="Peptidase M16 N-terminal" evidence="3">
    <location>
        <begin position="52"/>
        <end position="167"/>
    </location>
</feature>
<dbReference type="EMBL" id="CP048222">
    <property type="protein sequence ID" value="QHT68738.1"/>
    <property type="molecule type" value="Genomic_DNA"/>
</dbReference>
<feature type="domain" description="Peptidase M16 C-terminal" evidence="4">
    <location>
        <begin position="674"/>
        <end position="850"/>
    </location>
</feature>
<evidence type="ECO:0000256" key="2">
    <source>
        <dbReference type="SAM" id="SignalP"/>
    </source>
</evidence>
<reference evidence="5 6" key="1">
    <citation type="submission" date="2020-01" db="EMBL/GenBank/DDBJ databases">
        <authorList>
            <person name="Kim M.K."/>
        </authorList>
    </citation>
    <scope>NUCLEOTIDE SEQUENCE [LARGE SCALE GENOMIC DNA]</scope>
    <source>
        <strain evidence="5 6">172606-1</strain>
    </source>
</reference>
<evidence type="ECO:0000259" key="4">
    <source>
        <dbReference type="Pfam" id="PF05193"/>
    </source>
</evidence>
<dbReference type="InterPro" id="IPR007863">
    <property type="entry name" value="Peptidase_M16_C"/>
</dbReference>
<dbReference type="InterPro" id="IPR050361">
    <property type="entry name" value="MPP/UQCRC_Complex"/>
</dbReference>
<evidence type="ECO:0000256" key="1">
    <source>
        <dbReference type="SAM" id="MobiDB-lite"/>
    </source>
</evidence>
<sequence length="978" mass="108848">MTKKPNLILLLCLLASTWTQAQTKLVEKVTKKGSELVIPYEKHVLSNGLTLVIHEDHSDPIAHVDVTYHVGSAREEIGKSGFAHFFEHMMFQGSDHVGDEEHFKIVSESGGDLNGTTNRDRTNYFETLPSNQLETALWLEADRMGFLLDAVNQRKFEVQRSTVKNERGQNYDNRPYGLATEYTAKNLYPYGHPYSWLTIGYVEDLDRVDVNDLKNFFLRWYGPNNAVVTVGGDVNPKEVVKLAEKYFGPIPRGPEVKPTKVPAPVLAQDRYISYEDNIRFPMLRMTFPGVPTFHPDEAALDCLAEILGQGKNSILYKNLIISQKAVQATVSHPTSELSGEFTFVALPYPGQRLDSMETIIRQSLAEFEKRGVSDDDISRFKASYEAGEINGLSSVAGKVSQLAQYQTFTGNPNYITKQMKNYMGVTKADVMRVYNQYIKGKKAVILSVIPKGQNVAAAAPDNYKISQEGYKAPDYGYDGLKYAKAKDNFDRSKRPASGKNPVVKIPPFWTDKFENGIKVIGAKNDEIPTVTLLFTIQGGHRMSALEPSKAGVASLTASLMNEDTENYTAEQMSNELEKLGSSISIASGAESYTVSVQSLVKNLDATLKLLEERMYHPKFAQDDFERLKKQQLEGIANQNTQPTVIASKVYNRLLFGEGNIRAVPQSGTEETVKSITLEDVKNFYKKNFSPTVTNLVIVGDIDQPTIMPKLSFLNKWEKKDVSLPPATITKTIDKTKVYLVDKEKAPQSEIRVGYVAMPFDATGEYYKSNIMNYVLGDAFNSRINLNLREDKGYTYGAYSFFSGTKSVGPFTSGAGVRANVTDSALVEIVKEITNYRDSGITDAELAFTKSSIGQSDALEYETGFQKAGFLNQIIQYNLEADFVDKQNEILKTITKEEINALAKKHLPIEKMNILVVGDKELMKPKLEKLGYELVELDKEGNPVQVQVAPAVEEPRSEAPAGAAAPGSTEKKKKGKKSK</sequence>